<organism evidence="2">
    <name type="scientific">marine metagenome</name>
    <dbReference type="NCBI Taxonomy" id="408172"/>
    <lineage>
        <taxon>unclassified sequences</taxon>
        <taxon>metagenomes</taxon>
        <taxon>ecological metagenomes</taxon>
    </lineage>
</organism>
<feature type="transmembrane region" description="Helical" evidence="1">
    <location>
        <begin position="122"/>
        <end position="139"/>
    </location>
</feature>
<evidence type="ECO:0000313" key="2">
    <source>
        <dbReference type="EMBL" id="SVC33484.1"/>
    </source>
</evidence>
<dbReference type="AlphaFoldDB" id="A0A382L9B1"/>
<feature type="transmembrane region" description="Helical" evidence="1">
    <location>
        <begin position="12"/>
        <end position="30"/>
    </location>
</feature>
<feature type="non-terminal residue" evidence="2">
    <location>
        <position position="146"/>
    </location>
</feature>
<accession>A0A382L9B1</accession>
<gene>
    <name evidence="2" type="ORF">METZ01_LOCUS286338</name>
</gene>
<reference evidence="2" key="1">
    <citation type="submission" date="2018-05" db="EMBL/GenBank/DDBJ databases">
        <authorList>
            <person name="Lanie J.A."/>
            <person name="Ng W.-L."/>
            <person name="Kazmierczak K.M."/>
            <person name="Andrzejewski T.M."/>
            <person name="Davidsen T.M."/>
            <person name="Wayne K.J."/>
            <person name="Tettelin H."/>
            <person name="Glass J.I."/>
            <person name="Rusch D."/>
            <person name="Podicherti R."/>
            <person name="Tsui H.-C.T."/>
            <person name="Winkler M.E."/>
        </authorList>
    </citation>
    <scope>NUCLEOTIDE SEQUENCE</scope>
</reference>
<protein>
    <submittedName>
        <fullName evidence="2">Uncharacterized protein</fullName>
    </submittedName>
</protein>
<keyword evidence="1" id="KW-1133">Transmembrane helix</keyword>
<proteinExistence type="predicted"/>
<keyword evidence="1" id="KW-0812">Transmembrane</keyword>
<dbReference type="EMBL" id="UINC01085694">
    <property type="protein sequence ID" value="SVC33484.1"/>
    <property type="molecule type" value="Genomic_DNA"/>
</dbReference>
<sequence>MLSIFNSQGISIILTSISASLLLIPILRVARKKEDLFSQKIALITDEVNNISKSLKGEEKFFAVERVYTKYHFHPIQNMMTGLSFFVIFPVLISAYLFFNINIQSMDEEFLNLVNLSKPDELLFGFNIIPIMIFTINFFDARYKYY</sequence>
<keyword evidence="1" id="KW-0472">Membrane</keyword>
<feature type="transmembrane region" description="Helical" evidence="1">
    <location>
        <begin position="80"/>
        <end position="102"/>
    </location>
</feature>
<name>A0A382L9B1_9ZZZZ</name>
<evidence type="ECO:0000256" key="1">
    <source>
        <dbReference type="SAM" id="Phobius"/>
    </source>
</evidence>